<sequence>MTTNVGSTKRVTAADIARSLGVSRATVGFVLNDTPGQKISQATRDRVLGEAARLGYRANAAARALASGRSRIVLLVMPDWPLDHNLRANLDEASLALDRAGYSLVTSTTHPGGRAQPLWETLSPDVVMGLTPFSRDQIAAFRAAGVEHIVPDTSREDGFAFGELSDGATLQVRHLVERGRTRIAVVGAVDPRLAELVALRRSAAMAEIERHPGVELVATSAIDAESAASVLSEIVAAGADGVVAYNDDVAAWLLRAALRAGLDVPGSLAIVGHDDAPVAGLLVPALTSVRVDIAGLGRYFAELALEAADGVPLPADLPTATTEIVPRETT</sequence>
<dbReference type="SUPFAM" id="SSF53822">
    <property type="entry name" value="Periplasmic binding protein-like I"/>
    <property type="match status" value="1"/>
</dbReference>
<evidence type="ECO:0000256" key="2">
    <source>
        <dbReference type="ARBA" id="ARBA00023125"/>
    </source>
</evidence>
<dbReference type="Pfam" id="PF13377">
    <property type="entry name" value="Peripla_BP_3"/>
    <property type="match status" value="1"/>
</dbReference>
<gene>
    <name evidence="5" type="ORF">ACFQRL_10600</name>
</gene>
<dbReference type="CDD" id="cd01392">
    <property type="entry name" value="HTH_LacI"/>
    <property type="match status" value="1"/>
</dbReference>
<keyword evidence="6" id="KW-1185">Reference proteome</keyword>
<dbReference type="Gene3D" id="1.10.260.40">
    <property type="entry name" value="lambda repressor-like DNA-binding domains"/>
    <property type="match status" value="1"/>
</dbReference>
<keyword evidence="2 5" id="KW-0238">DNA-binding</keyword>
<accession>A0ABW2HIQ6</accession>
<dbReference type="SUPFAM" id="SSF47413">
    <property type="entry name" value="lambda repressor-like DNA-binding domains"/>
    <property type="match status" value="1"/>
</dbReference>
<comment type="caution">
    <text evidence="5">The sequence shown here is derived from an EMBL/GenBank/DDBJ whole genome shotgun (WGS) entry which is preliminary data.</text>
</comment>
<dbReference type="GO" id="GO:0003677">
    <property type="term" value="F:DNA binding"/>
    <property type="evidence" value="ECO:0007669"/>
    <property type="project" value="UniProtKB-KW"/>
</dbReference>
<dbReference type="Proteomes" id="UP001596507">
    <property type="component" value="Unassembled WGS sequence"/>
</dbReference>
<protein>
    <submittedName>
        <fullName evidence="5">LacI family DNA-binding transcriptional regulator</fullName>
    </submittedName>
</protein>
<dbReference type="InterPro" id="IPR028082">
    <property type="entry name" value="Peripla_BP_I"/>
</dbReference>
<organism evidence="5 6">
    <name type="scientific">Microbacterium fluvii</name>
    <dbReference type="NCBI Taxonomy" id="415215"/>
    <lineage>
        <taxon>Bacteria</taxon>
        <taxon>Bacillati</taxon>
        <taxon>Actinomycetota</taxon>
        <taxon>Actinomycetes</taxon>
        <taxon>Micrococcales</taxon>
        <taxon>Microbacteriaceae</taxon>
        <taxon>Microbacterium</taxon>
    </lineage>
</organism>
<dbReference type="EMBL" id="JBHTBE010000002">
    <property type="protein sequence ID" value="MFC7269410.1"/>
    <property type="molecule type" value="Genomic_DNA"/>
</dbReference>
<feature type="domain" description="HTH lacI-type" evidence="4">
    <location>
        <begin position="11"/>
        <end position="67"/>
    </location>
</feature>
<dbReference type="Pfam" id="PF00356">
    <property type="entry name" value="LacI"/>
    <property type="match status" value="1"/>
</dbReference>
<dbReference type="RefSeq" id="WP_262874327.1">
    <property type="nucleotide sequence ID" value="NZ_BAABKW010000004.1"/>
</dbReference>
<evidence type="ECO:0000313" key="5">
    <source>
        <dbReference type="EMBL" id="MFC7269410.1"/>
    </source>
</evidence>
<keyword evidence="3" id="KW-0804">Transcription</keyword>
<proteinExistence type="predicted"/>
<dbReference type="PANTHER" id="PTHR30146:SF153">
    <property type="entry name" value="LACTOSE OPERON REPRESSOR"/>
    <property type="match status" value="1"/>
</dbReference>
<evidence type="ECO:0000313" key="6">
    <source>
        <dbReference type="Proteomes" id="UP001596507"/>
    </source>
</evidence>
<reference evidence="6" key="1">
    <citation type="journal article" date="2019" name="Int. J. Syst. Evol. Microbiol.">
        <title>The Global Catalogue of Microorganisms (GCM) 10K type strain sequencing project: providing services to taxonomists for standard genome sequencing and annotation.</title>
        <authorList>
            <consortium name="The Broad Institute Genomics Platform"/>
            <consortium name="The Broad Institute Genome Sequencing Center for Infectious Disease"/>
            <person name="Wu L."/>
            <person name="Ma J."/>
        </authorList>
    </citation>
    <scope>NUCLEOTIDE SEQUENCE [LARGE SCALE GENOMIC DNA]</scope>
    <source>
        <strain evidence="6">CGMCC 1.15772</strain>
    </source>
</reference>
<evidence type="ECO:0000256" key="3">
    <source>
        <dbReference type="ARBA" id="ARBA00023163"/>
    </source>
</evidence>
<evidence type="ECO:0000259" key="4">
    <source>
        <dbReference type="PROSITE" id="PS50932"/>
    </source>
</evidence>
<dbReference type="PANTHER" id="PTHR30146">
    <property type="entry name" value="LACI-RELATED TRANSCRIPTIONAL REPRESSOR"/>
    <property type="match status" value="1"/>
</dbReference>
<dbReference type="InterPro" id="IPR046335">
    <property type="entry name" value="LacI/GalR-like_sensor"/>
</dbReference>
<keyword evidence="1" id="KW-0805">Transcription regulation</keyword>
<evidence type="ECO:0000256" key="1">
    <source>
        <dbReference type="ARBA" id="ARBA00023015"/>
    </source>
</evidence>
<dbReference type="InterPro" id="IPR000843">
    <property type="entry name" value="HTH_LacI"/>
</dbReference>
<name>A0ABW2HIQ6_9MICO</name>
<dbReference type="InterPro" id="IPR010982">
    <property type="entry name" value="Lambda_DNA-bd_dom_sf"/>
</dbReference>
<dbReference type="Gene3D" id="3.40.50.2300">
    <property type="match status" value="2"/>
</dbReference>
<dbReference type="SMART" id="SM00354">
    <property type="entry name" value="HTH_LACI"/>
    <property type="match status" value="1"/>
</dbReference>
<dbReference type="PROSITE" id="PS50932">
    <property type="entry name" value="HTH_LACI_2"/>
    <property type="match status" value="1"/>
</dbReference>